<feature type="short sequence motif" description="Histidine triad motif" evidence="2 3">
    <location>
        <begin position="98"/>
        <end position="102"/>
    </location>
</feature>
<dbReference type="OrthoDB" id="9784774at2"/>
<evidence type="ECO:0000259" key="4">
    <source>
        <dbReference type="PROSITE" id="PS51084"/>
    </source>
</evidence>
<dbReference type="SUPFAM" id="SSF54197">
    <property type="entry name" value="HIT-like"/>
    <property type="match status" value="1"/>
</dbReference>
<dbReference type="GO" id="GO:0009117">
    <property type="term" value="P:nucleotide metabolic process"/>
    <property type="evidence" value="ECO:0007669"/>
    <property type="project" value="TreeGrafter"/>
</dbReference>
<keyword evidence="5" id="KW-0378">Hydrolase</keyword>
<feature type="active site" description="Tele-AMP-histidine intermediate" evidence="1">
    <location>
        <position position="100"/>
    </location>
</feature>
<dbReference type="InterPro" id="IPR036265">
    <property type="entry name" value="HIT-like_sf"/>
</dbReference>
<evidence type="ECO:0000313" key="6">
    <source>
        <dbReference type="Proteomes" id="UP000186218"/>
    </source>
</evidence>
<accession>A0A1N7GL08</accession>
<evidence type="ECO:0000256" key="3">
    <source>
        <dbReference type="PROSITE-ProRule" id="PRU00464"/>
    </source>
</evidence>
<proteinExistence type="predicted"/>
<dbReference type="PROSITE" id="PS51084">
    <property type="entry name" value="HIT_2"/>
    <property type="match status" value="1"/>
</dbReference>
<dbReference type="RefSeq" id="WP_076480706.1">
    <property type="nucleotide sequence ID" value="NZ_FTNT01000008.1"/>
</dbReference>
<sequence>MSGCVFCEIVAGRSPARLVYSDPDVIGLLDIHPVRPGHTLVIPRRHVTDLSGLTDELGGKVFAAARRVAAAMRTSRIAADGVNVLVNDGRAAFQTVFHHHVHVLPRHHGDKVTLARGLVIRRDPDADATAAALVAELGTPRL</sequence>
<evidence type="ECO:0000256" key="1">
    <source>
        <dbReference type="PIRSR" id="PIRSR601310-1"/>
    </source>
</evidence>
<dbReference type="PANTHER" id="PTHR46648">
    <property type="entry name" value="HIT FAMILY PROTEIN 1"/>
    <property type="match status" value="1"/>
</dbReference>
<gene>
    <name evidence="5" type="ORF">SAMN05445060_2923</name>
</gene>
<reference evidence="5 6" key="1">
    <citation type="submission" date="2017-01" db="EMBL/GenBank/DDBJ databases">
        <authorList>
            <person name="Mah S.A."/>
            <person name="Swanson W.J."/>
            <person name="Moy G.W."/>
            <person name="Vacquier V.D."/>
        </authorList>
    </citation>
    <scope>NUCLEOTIDE SEQUENCE [LARGE SCALE GENOMIC DNA]</scope>
    <source>
        <strain evidence="5 6">CPCC 203464</strain>
    </source>
</reference>
<evidence type="ECO:0000256" key="2">
    <source>
        <dbReference type="PIRSR" id="PIRSR601310-3"/>
    </source>
</evidence>
<keyword evidence="6" id="KW-1185">Reference proteome</keyword>
<dbReference type="PANTHER" id="PTHR46648:SF1">
    <property type="entry name" value="ADENOSINE 5'-MONOPHOSPHORAMIDASE HNT1"/>
    <property type="match status" value="1"/>
</dbReference>
<protein>
    <submittedName>
        <fullName evidence="5">Diadenosine tetraphosphate (Ap4A) hydrolase</fullName>
    </submittedName>
</protein>
<dbReference type="Pfam" id="PF01230">
    <property type="entry name" value="HIT"/>
    <property type="match status" value="1"/>
</dbReference>
<dbReference type="InterPro" id="IPR011146">
    <property type="entry name" value="HIT-like"/>
</dbReference>
<dbReference type="GO" id="GO:0016787">
    <property type="term" value="F:hydrolase activity"/>
    <property type="evidence" value="ECO:0007669"/>
    <property type="project" value="UniProtKB-KW"/>
</dbReference>
<dbReference type="InterPro" id="IPR001310">
    <property type="entry name" value="Histidine_triad_HIT"/>
</dbReference>
<name>A0A1N7GL08_9NOCA</name>
<organism evidence="5 6">
    <name type="scientific">Williamsia sterculiae</name>
    <dbReference type="NCBI Taxonomy" id="1344003"/>
    <lineage>
        <taxon>Bacteria</taxon>
        <taxon>Bacillati</taxon>
        <taxon>Actinomycetota</taxon>
        <taxon>Actinomycetes</taxon>
        <taxon>Mycobacteriales</taxon>
        <taxon>Nocardiaceae</taxon>
        <taxon>Williamsia</taxon>
    </lineage>
</organism>
<dbReference type="STRING" id="1344003.SAMN05445060_2923"/>
<dbReference type="EMBL" id="FTNT01000008">
    <property type="protein sequence ID" value="SIS13196.1"/>
    <property type="molecule type" value="Genomic_DNA"/>
</dbReference>
<dbReference type="Gene3D" id="3.30.428.10">
    <property type="entry name" value="HIT-like"/>
    <property type="match status" value="1"/>
</dbReference>
<dbReference type="AlphaFoldDB" id="A0A1N7GL08"/>
<dbReference type="Proteomes" id="UP000186218">
    <property type="component" value="Unassembled WGS sequence"/>
</dbReference>
<feature type="domain" description="HIT" evidence="4">
    <location>
        <begin position="5"/>
        <end position="113"/>
    </location>
</feature>
<evidence type="ECO:0000313" key="5">
    <source>
        <dbReference type="EMBL" id="SIS13196.1"/>
    </source>
</evidence>
<dbReference type="PRINTS" id="PR00332">
    <property type="entry name" value="HISTRIAD"/>
</dbReference>